<dbReference type="OMA" id="QEHEPRF"/>
<dbReference type="InterPro" id="IPR041577">
    <property type="entry name" value="RT_RNaseH_2"/>
</dbReference>
<dbReference type="InterPro" id="IPR043502">
    <property type="entry name" value="DNA/RNA_pol_sf"/>
</dbReference>
<evidence type="ECO:0000259" key="2">
    <source>
        <dbReference type="Pfam" id="PF17919"/>
    </source>
</evidence>
<dbReference type="Gramene" id="Solyc06g016827.1.1">
    <property type="protein sequence ID" value="Solyc06g016827.1.1"/>
    <property type="gene ID" value="Solyc06g016827.1"/>
</dbReference>
<protein>
    <recommendedName>
        <fullName evidence="2">Reverse transcriptase/retrotransposon-derived protein RNase H-like domain-containing protein</fullName>
    </recommendedName>
</protein>
<organism evidence="3">
    <name type="scientific">Solanum lycopersicum</name>
    <name type="common">Tomato</name>
    <name type="synonym">Lycopersicon esculentum</name>
    <dbReference type="NCBI Taxonomy" id="4081"/>
    <lineage>
        <taxon>Eukaryota</taxon>
        <taxon>Viridiplantae</taxon>
        <taxon>Streptophyta</taxon>
        <taxon>Embryophyta</taxon>
        <taxon>Tracheophyta</taxon>
        <taxon>Spermatophyta</taxon>
        <taxon>Magnoliopsida</taxon>
        <taxon>eudicotyledons</taxon>
        <taxon>Gunneridae</taxon>
        <taxon>Pentapetalae</taxon>
        <taxon>asterids</taxon>
        <taxon>lamiids</taxon>
        <taxon>Solanales</taxon>
        <taxon>Solanaceae</taxon>
        <taxon>Solanoideae</taxon>
        <taxon>Solaneae</taxon>
        <taxon>Solanum</taxon>
        <taxon>Solanum subgen. Lycopersicon</taxon>
    </lineage>
</organism>
<dbReference type="Gene3D" id="3.30.70.270">
    <property type="match status" value="1"/>
</dbReference>
<keyword evidence="4" id="KW-1185">Reference proteome</keyword>
<sequence>MNKVLFDYFDDFAVVYLDDIDIYSRTLEEHVNHLSLVLSQLRKYTLYDIKYLRRLVSKNQVRMDPKKASHYRFARTSSCEGFEKIHCSLLKKGSGFDRLVEEGYKNLKEAIASEPILKLPDFELPFEVHTDSLDKAIGGVLVQEGHPVAFESTRFVVRTDNVGNTFFKTQKKLSPKQARWQEFVEEYDFVWEHKPGKHNQIEDQEHEPRFGITKYLNHREEMQDLKART</sequence>
<evidence type="ECO:0000313" key="4">
    <source>
        <dbReference type="Proteomes" id="UP000004994"/>
    </source>
</evidence>
<dbReference type="PANTHER" id="PTHR37984">
    <property type="entry name" value="PROTEIN CBG26694"/>
    <property type="match status" value="1"/>
</dbReference>
<dbReference type="Pfam" id="PF17919">
    <property type="entry name" value="RT_RNaseH_2"/>
    <property type="match status" value="1"/>
</dbReference>
<dbReference type="Proteomes" id="UP000004994">
    <property type="component" value="Chromosome 6"/>
</dbReference>
<proteinExistence type="predicted"/>
<feature type="domain" description="Reverse transcriptase/retrotransposon-derived protein RNase H-like" evidence="2">
    <location>
        <begin position="102"/>
        <end position="156"/>
    </location>
</feature>
<dbReference type="InParanoid" id="A0A3Q7GSZ9"/>
<evidence type="ECO:0000313" key="3">
    <source>
        <dbReference type="EnsemblPlants" id="Solyc06g016827.1.1"/>
    </source>
</evidence>
<dbReference type="EnsemblPlants" id="Solyc06g016827.1.1">
    <property type="protein sequence ID" value="Solyc06g016827.1.1"/>
    <property type="gene ID" value="Solyc06g016827.1"/>
</dbReference>
<dbReference type="SUPFAM" id="SSF56672">
    <property type="entry name" value="DNA/RNA polymerases"/>
    <property type="match status" value="1"/>
</dbReference>
<dbReference type="PANTHER" id="PTHR37984:SF5">
    <property type="entry name" value="PROTEIN NYNRIN-LIKE"/>
    <property type="match status" value="1"/>
</dbReference>
<evidence type="ECO:0000256" key="1">
    <source>
        <dbReference type="ARBA" id="ARBA00023268"/>
    </source>
</evidence>
<accession>A0A3Q7GSZ9</accession>
<reference evidence="3" key="1">
    <citation type="journal article" date="2012" name="Nature">
        <title>The tomato genome sequence provides insights into fleshy fruit evolution.</title>
        <authorList>
            <consortium name="Tomato Genome Consortium"/>
        </authorList>
    </citation>
    <scope>NUCLEOTIDE SEQUENCE [LARGE SCALE GENOMIC DNA]</scope>
    <source>
        <strain evidence="3">cv. Heinz 1706</strain>
    </source>
</reference>
<dbReference type="AlphaFoldDB" id="A0A3Q7GSZ9"/>
<dbReference type="InterPro" id="IPR043128">
    <property type="entry name" value="Rev_trsase/Diguanyl_cyclase"/>
</dbReference>
<keyword evidence="1" id="KW-0511">Multifunctional enzyme</keyword>
<dbReference type="InterPro" id="IPR050951">
    <property type="entry name" value="Retrovirus_Pol_polyprotein"/>
</dbReference>
<reference evidence="3" key="2">
    <citation type="submission" date="2019-01" db="UniProtKB">
        <authorList>
            <consortium name="EnsemblPlants"/>
        </authorList>
    </citation>
    <scope>IDENTIFICATION</scope>
    <source>
        <strain evidence="3">cv. Heinz 1706</strain>
    </source>
</reference>
<dbReference type="STRING" id="4081.A0A3Q7GSZ9"/>
<name>A0A3Q7GSZ9_SOLLC</name>
<dbReference type="GO" id="GO:0003824">
    <property type="term" value="F:catalytic activity"/>
    <property type="evidence" value="ECO:0007669"/>
    <property type="project" value="UniProtKB-KW"/>
</dbReference>